<evidence type="ECO:0000313" key="2">
    <source>
        <dbReference type="Proteomes" id="UP000309997"/>
    </source>
</evidence>
<sequence>MGKVSILGLVLAVLGVLAGEFGCNGDTLYINCSLSDLEVLTDFKHGLEDPESRLSSWKGTNCCQWRGISCDNTNGAVISVDLHNPYPVSSAESSSRFGYWNLSGEIRPSLLKLKSLQHLDLSLNTFNNIPIPTFLGSMRSLRYLNLSEAGFSGPVPLNLGNLSSLEFLDVSSPFSGLAVSSLEWVRGLVSLKHLAINGVDLSMVGSNWLGVLNMLPHLAEIHLSDCGLSGSVLSHSSVNFTSLSVIDLSLNHFDSIFPDWLVNISSLSYVDLSICGLYGRIPLGFSELPNLQFLSLAMNGNLSASCSQLFQGSWKKIEVLSLATNKLHGKLPSSIGNMSSLTNFDLFSNSVEGGIPSSIGKLCNLKFFDLSGNNLTGSLPEVLERTSCVSNNPMPSLIYLRISVNHLVGNLPAWLGELENLAELTLDYNMIQGPIPASLGNLHNLTNLGLAGNQLNGSLPDSFGQLSQLRSLDVSFNHLSGFITELHFSRLHKLKFLHLSSNSFSFNVSSNWIPPFHLQNLDLGSCYLGPSFPDWLRTQKEVGFLDFSNASISDTIPNWAFSKSISVAPYADVDFSSNLLEGPLPLPTVGIDSLDLSNNHFSGPIPQNITESMPDLIFLSLSNNQLTGDIPASIGDLLILQVIDLSNNSLEGNIPSSIGNSSLLKALDLSHNNLSGVIPELLGQLNQLQSIHLSNNNLTGKLPLSLQNLSSLETLDLGNNRLSGKIPLWIGGGFPQLRILSLRSNAFSGEIPSNLANLSSLQVLDLADNKLTGAIPETLGDFKAMSKEQYVNQYLLYGKYRGLYYGERFVMNIKGQMTTFEASSFSGNPGLCGPPLVLQCQGDDSGKGGTSTIEDSDDGFIDRWFYLSIGLGFAAGILVPMLVFAIKKPWRVSYFGFVDKIVDRALCVSKTWYSLISSTTFATHHLNKTTKTKNNDILLFRYCPGESNGEIEHYFLYPDEGFPDNHLEELDCPFKSTWFGFSNIVGSCDGVVCLLDRGFVDNDRAALWNPSIRKTVSIPRPNVTFTSHGSFVNSLGFGFDSVSNDYKLVRVVYLQDCSFGFDEREQSACAFLNGACHWFGYNSVERDEPRHAAVAFNLGDEVFVQMAVPDCLLWDHFIDVSFTVLDGMLSLVPCKKWLWGVTPTSVWVMKEYGVGESWTKLFNIENLEGIERVVAFRENNEVLVAREYGELISYDPNTNNWDCKLFGDADSFYLDTFVESLVLLSEADRVLVENTSGNGEGEY</sequence>
<protein>
    <submittedName>
        <fullName evidence="1">Uncharacterized protein</fullName>
    </submittedName>
</protein>
<dbReference type="Proteomes" id="UP000309997">
    <property type="component" value="Unassembled WGS sequence"/>
</dbReference>
<dbReference type="EMBL" id="RCHU02000001">
    <property type="protein sequence ID" value="KAL3611352.1"/>
    <property type="molecule type" value="Genomic_DNA"/>
</dbReference>
<proteinExistence type="predicted"/>
<gene>
    <name evidence="1" type="ORF">D5086_002372</name>
</gene>
<accession>A0ACC4D2J4</accession>
<reference evidence="1 2" key="1">
    <citation type="journal article" date="2024" name="Plant Biotechnol. J.">
        <title>Genome and CRISPR/Cas9 system of a widespread forest tree (Populus alba) in the world.</title>
        <authorList>
            <person name="Liu Y.J."/>
            <person name="Jiang P.F."/>
            <person name="Han X.M."/>
            <person name="Li X.Y."/>
            <person name="Wang H.M."/>
            <person name="Wang Y.J."/>
            <person name="Wang X.X."/>
            <person name="Zeng Q.Y."/>
        </authorList>
    </citation>
    <scope>NUCLEOTIDE SEQUENCE [LARGE SCALE GENOMIC DNA]</scope>
    <source>
        <strain evidence="2">cv. PAL-ZL1</strain>
    </source>
</reference>
<keyword evidence="2" id="KW-1185">Reference proteome</keyword>
<evidence type="ECO:0000313" key="1">
    <source>
        <dbReference type="EMBL" id="KAL3611352.1"/>
    </source>
</evidence>
<name>A0ACC4D2J4_POPAL</name>
<organism evidence="1 2">
    <name type="scientific">Populus alba</name>
    <name type="common">White poplar</name>
    <dbReference type="NCBI Taxonomy" id="43335"/>
    <lineage>
        <taxon>Eukaryota</taxon>
        <taxon>Viridiplantae</taxon>
        <taxon>Streptophyta</taxon>
        <taxon>Embryophyta</taxon>
        <taxon>Tracheophyta</taxon>
        <taxon>Spermatophyta</taxon>
        <taxon>Magnoliopsida</taxon>
        <taxon>eudicotyledons</taxon>
        <taxon>Gunneridae</taxon>
        <taxon>Pentapetalae</taxon>
        <taxon>rosids</taxon>
        <taxon>fabids</taxon>
        <taxon>Malpighiales</taxon>
        <taxon>Salicaceae</taxon>
        <taxon>Saliceae</taxon>
        <taxon>Populus</taxon>
    </lineage>
</organism>
<comment type="caution">
    <text evidence="1">The sequence shown here is derived from an EMBL/GenBank/DDBJ whole genome shotgun (WGS) entry which is preliminary data.</text>
</comment>